<accession>A0A397ITP0</accession>
<sequence>MNRRGSDQQSEISSSSFNNSPSPARSSNSSGSERIQFTDITSTIWTRFKEVFDRERIARNLTVDVMCNRVAVRISDLGGILIKNS</sequence>
<gene>
    <name evidence="2" type="ORF">Glove_168g258</name>
</gene>
<dbReference type="Proteomes" id="UP000266861">
    <property type="component" value="Unassembled WGS sequence"/>
</dbReference>
<feature type="region of interest" description="Disordered" evidence="1">
    <location>
        <begin position="1"/>
        <end position="34"/>
    </location>
</feature>
<name>A0A397ITP0_9GLOM</name>
<reference evidence="2 3" key="1">
    <citation type="submission" date="2018-08" db="EMBL/GenBank/DDBJ databases">
        <title>Genome and evolution of the arbuscular mycorrhizal fungus Diversispora epigaea (formerly Glomus versiforme) and its bacterial endosymbionts.</title>
        <authorList>
            <person name="Sun X."/>
            <person name="Fei Z."/>
            <person name="Harrison M."/>
        </authorList>
    </citation>
    <scope>NUCLEOTIDE SEQUENCE [LARGE SCALE GENOMIC DNA]</scope>
    <source>
        <strain evidence="2 3">IT104</strain>
    </source>
</reference>
<evidence type="ECO:0000256" key="1">
    <source>
        <dbReference type="SAM" id="MobiDB-lite"/>
    </source>
</evidence>
<keyword evidence="3" id="KW-1185">Reference proteome</keyword>
<comment type="caution">
    <text evidence="2">The sequence shown here is derived from an EMBL/GenBank/DDBJ whole genome shotgun (WGS) entry which is preliminary data.</text>
</comment>
<organism evidence="2 3">
    <name type="scientific">Diversispora epigaea</name>
    <dbReference type="NCBI Taxonomy" id="1348612"/>
    <lineage>
        <taxon>Eukaryota</taxon>
        <taxon>Fungi</taxon>
        <taxon>Fungi incertae sedis</taxon>
        <taxon>Mucoromycota</taxon>
        <taxon>Glomeromycotina</taxon>
        <taxon>Glomeromycetes</taxon>
        <taxon>Diversisporales</taxon>
        <taxon>Diversisporaceae</taxon>
        <taxon>Diversispora</taxon>
    </lineage>
</organism>
<protein>
    <submittedName>
        <fullName evidence="2">Uncharacterized protein</fullName>
    </submittedName>
</protein>
<evidence type="ECO:0000313" key="3">
    <source>
        <dbReference type="Proteomes" id="UP000266861"/>
    </source>
</evidence>
<dbReference type="AlphaFoldDB" id="A0A397ITP0"/>
<proteinExistence type="predicted"/>
<evidence type="ECO:0000313" key="2">
    <source>
        <dbReference type="EMBL" id="RHZ78092.1"/>
    </source>
</evidence>
<dbReference type="EMBL" id="PQFF01000158">
    <property type="protein sequence ID" value="RHZ78092.1"/>
    <property type="molecule type" value="Genomic_DNA"/>
</dbReference>
<dbReference type="OrthoDB" id="2347295at2759"/>
<feature type="compositionally biased region" description="Low complexity" evidence="1">
    <location>
        <begin position="7"/>
        <end position="34"/>
    </location>
</feature>